<dbReference type="FunFam" id="1.10.20.10:FF:000006">
    <property type="entry name" value="Nuclear transcription factor Y subunit gamma"/>
    <property type="match status" value="1"/>
</dbReference>
<evidence type="ECO:0000256" key="1">
    <source>
        <dbReference type="ARBA" id="ARBA00004123"/>
    </source>
</evidence>
<keyword evidence="10" id="KW-0539">Nucleus</keyword>
<reference evidence="17" key="1">
    <citation type="journal article" date="2023" name="Plant J.">
        <title>The genome of the king protea, Protea cynaroides.</title>
        <authorList>
            <person name="Chang J."/>
            <person name="Duong T.A."/>
            <person name="Schoeman C."/>
            <person name="Ma X."/>
            <person name="Roodt D."/>
            <person name="Barker N."/>
            <person name="Li Z."/>
            <person name="Van de Peer Y."/>
            <person name="Mizrachi E."/>
        </authorList>
    </citation>
    <scope>NUCLEOTIDE SEQUENCE</scope>
    <source>
        <tissue evidence="17">Young leaves</tissue>
    </source>
</reference>
<name>A0A9Q0QR12_9MAGN</name>
<organism evidence="17 18">
    <name type="scientific">Protea cynaroides</name>
    <dbReference type="NCBI Taxonomy" id="273540"/>
    <lineage>
        <taxon>Eukaryota</taxon>
        <taxon>Viridiplantae</taxon>
        <taxon>Streptophyta</taxon>
        <taxon>Embryophyta</taxon>
        <taxon>Tracheophyta</taxon>
        <taxon>Spermatophyta</taxon>
        <taxon>Magnoliopsida</taxon>
        <taxon>Proteales</taxon>
        <taxon>Proteaceae</taxon>
        <taxon>Protea</taxon>
    </lineage>
</organism>
<dbReference type="EMBL" id="JAMYWD010000006">
    <property type="protein sequence ID" value="KAJ4968700.1"/>
    <property type="molecule type" value="Genomic_DNA"/>
</dbReference>
<evidence type="ECO:0000256" key="13">
    <source>
        <dbReference type="ARBA" id="ARBA00048336"/>
    </source>
</evidence>
<comment type="similarity">
    <text evidence="11">Belongs to the NFYC/HAP5 subunit family.</text>
</comment>
<evidence type="ECO:0000256" key="6">
    <source>
        <dbReference type="ARBA" id="ARBA00022912"/>
    </source>
</evidence>
<dbReference type="Pfam" id="PF04722">
    <property type="entry name" value="Ssu72"/>
    <property type="match status" value="1"/>
</dbReference>
<dbReference type="FunFam" id="3.40.50.2300:FF:000039">
    <property type="entry name" value="RNA polymerase II subunit A C-terminal domain phosphatase"/>
    <property type="match status" value="1"/>
</dbReference>
<feature type="transmembrane region" description="Helical" evidence="15">
    <location>
        <begin position="191"/>
        <end position="214"/>
    </location>
</feature>
<evidence type="ECO:0000313" key="18">
    <source>
        <dbReference type="Proteomes" id="UP001141806"/>
    </source>
</evidence>
<dbReference type="GO" id="GO:0031124">
    <property type="term" value="P:mRNA 3'-end processing"/>
    <property type="evidence" value="ECO:0007669"/>
    <property type="project" value="UniProtKB-ARBA"/>
</dbReference>
<dbReference type="InterPro" id="IPR006811">
    <property type="entry name" value="RNA_pol_II_suA"/>
</dbReference>
<keyword evidence="5" id="KW-0378">Hydrolase</keyword>
<comment type="catalytic activity">
    <reaction evidence="12">
        <text>O-phospho-L-seryl-[protein] + H2O = L-seryl-[protein] + phosphate</text>
        <dbReference type="Rhea" id="RHEA:20629"/>
        <dbReference type="Rhea" id="RHEA-COMP:9863"/>
        <dbReference type="Rhea" id="RHEA-COMP:11604"/>
        <dbReference type="ChEBI" id="CHEBI:15377"/>
        <dbReference type="ChEBI" id="CHEBI:29999"/>
        <dbReference type="ChEBI" id="CHEBI:43474"/>
        <dbReference type="ChEBI" id="CHEBI:83421"/>
        <dbReference type="EC" id="3.1.3.16"/>
    </reaction>
</comment>
<feature type="compositionally biased region" description="Low complexity" evidence="14">
    <location>
        <begin position="473"/>
        <end position="492"/>
    </location>
</feature>
<sequence length="492" mass="56028">MKLRYAMVCSSNQNRSMEAHSLLKREGFDVSSYGTGAHVKLPGPSLREPNVYEFGTPYKHMFNDLRRKDPELYKRNGILPMLKRNSTVKLAPQRWQENVADGSFDVVFTFEEKVFDMVIEDLNNREHLLMKPVLVISLDVKDNHEEAAVGARLTLHLCQELEATESWEDAIDDIIISFERQHRRKAEDKRWNVVISFSSVRVVLFSFFKLGFYIGTQNFCLLKATMEQQAHGQPSVMGMVGSGAQMPYGANQYQANQMIGANPYGSVVTSAGSIQSSAQPAGFPASTAQLAQHQLAYQHIHQQQQQQLQQQLKTFWTTQYQDIEQTTDFKNHSLPLARIKKIMKADEDVKMISAEAPVIFARACEMFILELTLRSWNHTEENKRRTLQKNDIAAAITRTDIFDFLVDIVPREDMKDEVLASMPREGSLPVGCPTDSIPYYYMPPQHSPQVGTPGMIMGKPVVDQALYSQQPRPYMSQQMWPQPSQQQPPMDS</sequence>
<dbReference type="InterPro" id="IPR009072">
    <property type="entry name" value="Histone-fold"/>
</dbReference>
<evidence type="ECO:0000256" key="2">
    <source>
        <dbReference type="ARBA" id="ARBA00008978"/>
    </source>
</evidence>
<dbReference type="SUPFAM" id="SSF47113">
    <property type="entry name" value="Histone-fold"/>
    <property type="match status" value="1"/>
</dbReference>
<dbReference type="Gene3D" id="1.10.20.10">
    <property type="entry name" value="Histone, subunit A"/>
    <property type="match status" value="1"/>
</dbReference>
<evidence type="ECO:0000256" key="8">
    <source>
        <dbReference type="ARBA" id="ARBA00023125"/>
    </source>
</evidence>
<evidence type="ECO:0000259" key="16">
    <source>
        <dbReference type="Pfam" id="PF00125"/>
    </source>
</evidence>
<evidence type="ECO:0000256" key="7">
    <source>
        <dbReference type="ARBA" id="ARBA00023015"/>
    </source>
</evidence>
<evidence type="ECO:0000256" key="14">
    <source>
        <dbReference type="SAM" id="MobiDB-lite"/>
    </source>
</evidence>
<protein>
    <recommendedName>
        <fullName evidence="3">protein-serine/threonine phosphatase</fullName>
        <ecNumber evidence="3">3.1.3.16</ecNumber>
    </recommendedName>
</protein>
<keyword evidence="15" id="KW-0812">Transmembrane</keyword>
<evidence type="ECO:0000256" key="12">
    <source>
        <dbReference type="ARBA" id="ARBA00047761"/>
    </source>
</evidence>
<keyword evidence="15" id="KW-1133">Transmembrane helix</keyword>
<keyword evidence="9" id="KW-0804">Transcription</keyword>
<dbReference type="Proteomes" id="UP001141806">
    <property type="component" value="Unassembled WGS sequence"/>
</dbReference>
<comment type="subcellular location">
    <subcellularLocation>
        <location evidence="1">Nucleus</location>
    </subcellularLocation>
</comment>
<dbReference type="GO" id="GO:0046982">
    <property type="term" value="F:protein heterodimerization activity"/>
    <property type="evidence" value="ECO:0007669"/>
    <property type="project" value="InterPro"/>
</dbReference>
<evidence type="ECO:0000256" key="5">
    <source>
        <dbReference type="ARBA" id="ARBA00022801"/>
    </source>
</evidence>
<feature type="region of interest" description="Disordered" evidence="14">
    <location>
        <begin position="472"/>
        <end position="492"/>
    </location>
</feature>
<keyword evidence="6" id="KW-0904">Protein phosphatase</keyword>
<dbReference type="FunFam" id="3.40.50.2300:FF:000182">
    <property type="entry name" value="RNA polymerase II subunit A"/>
    <property type="match status" value="1"/>
</dbReference>
<keyword evidence="4" id="KW-0507">mRNA processing</keyword>
<dbReference type="PANTHER" id="PTHR20383">
    <property type="entry name" value="RNA POLYMERASE II SUBUNIT A C-TERMINAL DOMAIN PHOSPHATASE"/>
    <property type="match status" value="1"/>
</dbReference>
<keyword evidence="15" id="KW-0472">Membrane</keyword>
<keyword evidence="18" id="KW-1185">Reference proteome</keyword>
<dbReference type="CDD" id="cd22908">
    <property type="entry name" value="HFD_NFYC-like"/>
    <property type="match status" value="1"/>
</dbReference>
<evidence type="ECO:0000256" key="10">
    <source>
        <dbReference type="ARBA" id="ARBA00023242"/>
    </source>
</evidence>
<dbReference type="Pfam" id="PF00125">
    <property type="entry name" value="Histone"/>
    <property type="match status" value="1"/>
</dbReference>
<comment type="catalytic activity">
    <reaction evidence="13">
        <text>O-phospho-L-threonyl-[protein] + H2O = L-threonyl-[protein] + phosphate</text>
        <dbReference type="Rhea" id="RHEA:47004"/>
        <dbReference type="Rhea" id="RHEA-COMP:11060"/>
        <dbReference type="Rhea" id="RHEA-COMP:11605"/>
        <dbReference type="ChEBI" id="CHEBI:15377"/>
        <dbReference type="ChEBI" id="CHEBI:30013"/>
        <dbReference type="ChEBI" id="CHEBI:43474"/>
        <dbReference type="ChEBI" id="CHEBI:61977"/>
        <dbReference type="EC" id="3.1.3.16"/>
    </reaction>
</comment>
<evidence type="ECO:0000256" key="9">
    <source>
        <dbReference type="ARBA" id="ARBA00023163"/>
    </source>
</evidence>
<keyword evidence="8" id="KW-0238">DNA-binding</keyword>
<keyword evidence="7" id="KW-0805">Transcription regulation</keyword>
<dbReference type="GO" id="GO:0005634">
    <property type="term" value="C:nucleus"/>
    <property type="evidence" value="ECO:0007669"/>
    <property type="project" value="UniProtKB-SubCell"/>
</dbReference>
<dbReference type="GO" id="GO:0008420">
    <property type="term" value="F:RNA polymerase II CTD heptapeptide repeat phosphatase activity"/>
    <property type="evidence" value="ECO:0007669"/>
    <property type="project" value="UniProtKB-ARBA"/>
</dbReference>
<evidence type="ECO:0000313" key="17">
    <source>
        <dbReference type="EMBL" id="KAJ4968700.1"/>
    </source>
</evidence>
<evidence type="ECO:0000256" key="15">
    <source>
        <dbReference type="SAM" id="Phobius"/>
    </source>
</evidence>
<evidence type="ECO:0000256" key="3">
    <source>
        <dbReference type="ARBA" id="ARBA00013081"/>
    </source>
</evidence>
<gene>
    <name evidence="17" type="ORF">NE237_015401</name>
</gene>
<dbReference type="OrthoDB" id="1272441at2759"/>
<dbReference type="AlphaFoldDB" id="A0A9Q0QR12"/>
<evidence type="ECO:0000256" key="4">
    <source>
        <dbReference type="ARBA" id="ARBA00022664"/>
    </source>
</evidence>
<comment type="similarity">
    <text evidence="2">Belongs to the SSU72 phosphatase family.</text>
</comment>
<dbReference type="Gene3D" id="3.40.50.2300">
    <property type="match status" value="2"/>
</dbReference>
<evidence type="ECO:0000256" key="11">
    <source>
        <dbReference type="ARBA" id="ARBA00038129"/>
    </source>
</evidence>
<dbReference type="GO" id="GO:0003677">
    <property type="term" value="F:DNA binding"/>
    <property type="evidence" value="ECO:0007669"/>
    <property type="project" value="UniProtKB-KW"/>
</dbReference>
<dbReference type="InterPro" id="IPR007125">
    <property type="entry name" value="H2A/H2B/H3"/>
</dbReference>
<comment type="caution">
    <text evidence="17">The sequence shown here is derived from an EMBL/GenBank/DDBJ whole genome shotgun (WGS) entry which is preliminary data.</text>
</comment>
<feature type="domain" description="Core Histone H2A/H2B/H3" evidence="16">
    <location>
        <begin position="324"/>
        <end position="396"/>
    </location>
</feature>
<proteinExistence type="inferred from homology"/>
<dbReference type="EC" id="3.1.3.16" evidence="3"/>
<accession>A0A9Q0QR12</accession>